<dbReference type="GO" id="GO:0045892">
    <property type="term" value="P:negative regulation of DNA-templated transcription"/>
    <property type="evidence" value="ECO:0007669"/>
    <property type="project" value="InterPro"/>
</dbReference>
<dbReference type="InterPro" id="IPR044650">
    <property type="entry name" value="SRFR1-like"/>
</dbReference>
<dbReference type="OrthoDB" id="1926212at2759"/>
<dbReference type="Proteomes" id="UP000515121">
    <property type="component" value="Unplaced"/>
</dbReference>
<gene>
    <name evidence="3" type="primary">LOC111316439</name>
</gene>
<dbReference type="KEGG" id="dzi:111316439"/>
<feature type="region of interest" description="Disordered" evidence="1">
    <location>
        <begin position="24"/>
        <end position="58"/>
    </location>
</feature>
<feature type="compositionally biased region" description="Basic residues" evidence="1">
    <location>
        <begin position="26"/>
        <end position="41"/>
    </location>
</feature>
<accession>A0A6P6BAK0</accession>
<dbReference type="AlphaFoldDB" id="A0A6P6BAK0"/>
<dbReference type="PANTHER" id="PTHR44749">
    <property type="entry name" value="SUPPRESSOR OF RPS4-RLD 1"/>
    <property type="match status" value="1"/>
</dbReference>
<evidence type="ECO:0000313" key="2">
    <source>
        <dbReference type="Proteomes" id="UP000515121"/>
    </source>
</evidence>
<dbReference type="GeneID" id="111316439"/>
<reference evidence="3" key="1">
    <citation type="submission" date="2025-08" db="UniProtKB">
        <authorList>
            <consortium name="RefSeq"/>
        </authorList>
    </citation>
    <scope>IDENTIFICATION</scope>
    <source>
        <tissue evidence="3">Fruit stalk</tissue>
    </source>
</reference>
<dbReference type="RefSeq" id="XP_022774124.1">
    <property type="nucleotide sequence ID" value="XM_022918389.1"/>
</dbReference>
<keyword evidence="2" id="KW-1185">Reference proteome</keyword>
<name>A0A6P6BAK0_DURZI</name>
<evidence type="ECO:0000256" key="1">
    <source>
        <dbReference type="SAM" id="MobiDB-lite"/>
    </source>
</evidence>
<protein>
    <submittedName>
        <fullName evidence="3">Suppressor of RPS4-RLD 1-like</fullName>
    </submittedName>
</protein>
<organism evidence="2 3">
    <name type="scientific">Durio zibethinus</name>
    <name type="common">Durian</name>
    <dbReference type="NCBI Taxonomy" id="66656"/>
    <lineage>
        <taxon>Eukaryota</taxon>
        <taxon>Viridiplantae</taxon>
        <taxon>Streptophyta</taxon>
        <taxon>Embryophyta</taxon>
        <taxon>Tracheophyta</taxon>
        <taxon>Spermatophyta</taxon>
        <taxon>Magnoliopsida</taxon>
        <taxon>eudicotyledons</taxon>
        <taxon>Gunneridae</taxon>
        <taxon>Pentapetalae</taxon>
        <taxon>rosids</taxon>
        <taxon>malvids</taxon>
        <taxon>Malvales</taxon>
        <taxon>Malvaceae</taxon>
        <taxon>Helicteroideae</taxon>
        <taxon>Durio</taxon>
    </lineage>
</organism>
<evidence type="ECO:0000313" key="3">
    <source>
        <dbReference type="RefSeq" id="XP_022774124.1"/>
    </source>
</evidence>
<sequence>MAGLAAIEIVQKVSKAWRSLQAGWKHSNRSSKNGKRVRRRVSMASQNRRGADCSTSRSSETSASYCITEDRSSSRLMMSWQDVYEEFDSAFGSHTPMVLGQAQVVRYFPNHERTLDIAFGQLHFLEHNLHFLDISTFIYGNFMYIAILTYHLQIVHAKSCDDLYELVGEDFWLATWCNGTAVEGKRLEGTRITLVKMGQRGYEFAIRTPYTPSRWEEFDAEMTMAWEVQFHATLKQHCGSWLRYFAWIVSCC</sequence>
<dbReference type="PANTHER" id="PTHR44749:SF1">
    <property type="entry name" value="TETRATRICOPEPTIDE-LIKE HELICAL DOMAIN-CONTAINING PROTEIN"/>
    <property type="match status" value="1"/>
</dbReference>
<proteinExistence type="predicted"/>